<gene>
    <name evidence="18 19" type="primary">abo2.S</name>
</gene>
<dbReference type="CTD" id="108702706"/>
<keyword evidence="8" id="KW-1133">Transmembrane helix</keyword>
<dbReference type="PANTHER" id="PTHR45941">
    <property type="entry name" value="ALPHA-N-ACETYLGALACTOSAMINIDE ALPHA-2,6-SIALYLTRANSFERASE 2-LIKE-RELATED"/>
    <property type="match status" value="1"/>
</dbReference>
<keyword evidence="17" id="KW-1185">Reference proteome</keyword>
<evidence type="ECO:0000313" key="19">
    <source>
        <dbReference type="Xenbase" id="XB-GENE-22169398"/>
    </source>
</evidence>
<protein>
    <recommendedName>
        <fullName evidence="14">alpha-N-acetylgalactosaminide alpha-2,6-sialyltransferase</fullName>
        <ecNumber evidence="14">2.4.3.3</ecNumber>
    </recommendedName>
</protein>
<dbReference type="Proteomes" id="UP000186698">
    <property type="component" value="Chromosome 9_10S"/>
</dbReference>
<evidence type="ECO:0000256" key="15">
    <source>
        <dbReference type="ARBA" id="ARBA00050664"/>
    </source>
</evidence>
<evidence type="ECO:0000256" key="3">
    <source>
        <dbReference type="ARBA" id="ARBA00006003"/>
    </source>
</evidence>
<comment type="catalytic activity">
    <reaction evidence="15">
        <text>a 3-O-[N-acetyl-alpha-neuraminyl-(2-&gt;3)-beta-D-galactosyl-(1-&gt;3)-N-acetyl-alpha-D-galactosaminyl]-L-threonyl-[protein] + CMP-N-acetyl-beta-neuraminate = a 3-O-{alpha-Neu5Ac-(2-&gt;3)-beta-D-Gal-(1-&gt;3)-[alpha-Neu5Ac-(2-&gt;6)]-alpha-D-GalNAc}-L-threonyl-[protein] + CMP + H(+)</text>
        <dbReference type="Rhea" id="RHEA:81659"/>
        <dbReference type="Rhea" id="RHEA-COMP:14417"/>
        <dbReference type="Rhea" id="RHEA-COMP:16763"/>
        <dbReference type="ChEBI" id="CHEBI:15378"/>
        <dbReference type="ChEBI" id="CHEBI:57812"/>
        <dbReference type="ChEBI" id="CHEBI:60377"/>
        <dbReference type="ChEBI" id="CHEBI:139598"/>
        <dbReference type="ChEBI" id="CHEBI:156398"/>
    </reaction>
    <physiologicalReaction direction="left-to-right" evidence="15">
        <dbReference type="Rhea" id="RHEA:81660"/>
    </physiologicalReaction>
</comment>
<dbReference type="InterPro" id="IPR038578">
    <property type="entry name" value="GT29-like_sf"/>
</dbReference>
<dbReference type="KEGG" id="xla:108702706"/>
<evidence type="ECO:0000256" key="12">
    <source>
        <dbReference type="ARBA" id="ARBA00023180"/>
    </source>
</evidence>
<dbReference type="RefSeq" id="XP_018093819.1">
    <property type="nucleotide sequence ID" value="XM_018238330.2"/>
</dbReference>
<evidence type="ECO:0000256" key="6">
    <source>
        <dbReference type="ARBA" id="ARBA00022692"/>
    </source>
</evidence>
<evidence type="ECO:0000256" key="11">
    <source>
        <dbReference type="ARBA" id="ARBA00023157"/>
    </source>
</evidence>
<dbReference type="Xenbase" id="XB-GENE-22169398">
    <property type="gene designation" value="abo2.S"/>
</dbReference>
<comment type="similarity">
    <text evidence="3">Belongs to the glycosyltransferase 29 family.</text>
</comment>
<keyword evidence="9" id="KW-0333">Golgi apparatus</keyword>
<evidence type="ECO:0000313" key="18">
    <source>
        <dbReference type="RefSeq" id="XP_018093819.1"/>
    </source>
</evidence>
<dbReference type="GO" id="GO:0001665">
    <property type="term" value="F:alpha-N-acetylgalactosaminide alpha-2,6-sialyltransferase activity"/>
    <property type="evidence" value="ECO:0007669"/>
    <property type="project" value="UniProtKB-EC"/>
</dbReference>
<dbReference type="FunFam" id="3.90.1480.20:FF:000015">
    <property type="entry name" value="Lactosylceramide alpha-2,3-sialyltransferase"/>
    <property type="match status" value="1"/>
</dbReference>
<dbReference type="GO" id="GO:0016740">
    <property type="term" value="F:transferase activity"/>
    <property type="evidence" value="ECO:0000318"/>
    <property type="project" value="GO_Central"/>
</dbReference>
<dbReference type="GO" id="GO:0000139">
    <property type="term" value="C:Golgi membrane"/>
    <property type="evidence" value="ECO:0007669"/>
    <property type="project" value="UniProtKB-SubCell"/>
</dbReference>
<comment type="subcellular location">
    <subcellularLocation>
        <location evidence="1">Golgi apparatus membrane</location>
        <topology evidence="1">Single-pass type II membrane protein</topology>
    </subcellularLocation>
</comment>
<proteinExistence type="inferred from homology"/>
<dbReference type="EC" id="2.4.3.3" evidence="14"/>
<evidence type="ECO:0000256" key="10">
    <source>
        <dbReference type="ARBA" id="ARBA00023136"/>
    </source>
</evidence>
<keyword evidence="6" id="KW-0812">Transmembrane</keyword>
<accession>A0A1L8EM77</accession>
<evidence type="ECO:0000256" key="14">
    <source>
        <dbReference type="ARBA" id="ARBA00039109"/>
    </source>
</evidence>
<evidence type="ECO:0000256" key="5">
    <source>
        <dbReference type="ARBA" id="ARBA00022679"/>
    </source>
</evidence>
<keyword evidence="10" id="KW-0472">Membrane</keyword>
<sequence length="524" mass="59934">MGILIGRMGCVPRAKNVRFRTLQKILFTLCLLTLLFMVVLYKDRILQRVAQSLPAISPSELTKVSGILGDTNRRYLHPSAANKSLKLSTQESQKITKSNNMTIVLPVLKKEGTEQLIKRTSSKVTTESSKTTLESVGMTTKHLETTTESPTITTKHSIITEPENVPRNPSRITESPPVTKENSEIISSITKAREITTTLSYLGDAYGWDNTYLNSSCLNRTRDKLRSNEFNGTFVNNIPVFQWKKHAILSEYQRLKRYMGTYGWKELPWQILNETLNLLNSSGNGYLFDTWKGRSPCVRCAVVGNGGILNGSGMGAEIDGHDYVFRVNGAITNGYENDVGRRTSFFFFSTNTLFNSLAAYKKDGFNKIPYLQETRFLLLPDHDRDYLLVRAALTNTVIDRGRDKGKRPSNYFGPNLTTEHFKILHPDFMRYLRNRYLWHPILNTKQRDIYRPSTGASMLLMAVHTCDQVSAYGFITPNYGKFSDHYYDKSVKKVVFYINHSFLREMQLWQKLHKAGVIKLYMRD</sequence>
<dbReference type="Pfam" id="PF00777">
    <property type="entry name" value="Glyco_transf_29"/>
    <property type="match status" value="1"/>
</dbReference>
<evidence type="ECO:0000256" key="4">
    <source>
        <dbReference type="ARBA" id="ARBA00022676"/>
    </source>
</evidence>
<comment type="catalytic activity">
    <reaction evidence="13">
        <text>a beta-D-galactosyl-(1-&gt;3)-N-acetyl-alpha-D-galactosaminyl derivative + CMP-N-acetyl-beta-neuraminate = a beta-D-galactosyl-(1-&gt;3)-[N-acetyl-alpha-neuraminyl-(2-&gt;6)]-N-acetyl-alpha-D-galactosaminyl derivative + CMP + H(+)</text>
        <dbReference type="Rhea" id="RHEA:11136"/>
        <dbReference type="ChEBI" id="CHEBI:15378"/>
        <dbReference type="ChEBI" id="CHEBI:57812"/>
        <dbReference type="ChEBI" id="CHEBI:60377"/>
        <dbReference type="ChEBI" id="CHEBI:133470"/>
        <dbReference type="ChEBI" id="CHEBI:140764"/>
        <dbReference type="EC" id="2.4.3.3"/>
    </reaction>
    <physiologicalReaction direction="left-to-right" evidence="13">
        <dbReference type="Rhea" id="RHEA:11137"/>
    </physiologicalReaction>
</comment>
<dbReference type="PANTHER" id="PTHR45941:SF4">
    <property type="entry name" value="ST6 N-ACETYLGALACTOSAMINIDE ALPHA-2,6-SIALYLTRANSFERASE 2"/>
    <property type="match status" value="1"/>
</dbReference>
<dbReference type="OrthoDB" id="10264956at2759"/>
<comment type="pathway">
    <text evidence="2">Protein modification; protein glycosylation.</text>
</comment>
<evidence type="ECO:0000256" key="9">
    <source>
        <dbReference type="ARBA" id="ARBA00023034"/>
    </source>
</evidence>
<reference evidence="18" key="1">
    <citation type="submission" date="2025-08" db="UniProtKB">
        <authorList>
            <consortium name="RefSeq"/>
        </authorList>
    </citation>
    <scope>IDENTIFICATION</scope>
    <source>
        <strain evidence="18">J_2021</strain>
        <tissue evidence="18">Erythrocytes</tissue>
    </source>
</reference>
<keyword evidence="11" id="KW-1015">Disulfide bond</keyword>
<comment type="catalytic activity">
    <reaction evidence="16">
        <text>a 3-O-[N-acetyl-alpha-D-galactosaminyl]-L-threonyl-[protein] + CMP-N-acetyl-beta-neuraminate = a 3-O-[N-acetyl-alpha-neuraminosyl-(2-&gt;6)-N-acetyl-alpha-D-galactosaminyl]-L-threonyl-[protein] + CMP + H(+)</text>
        <dbReference type="Rhea" id="RHEA:81643"/>
        <dbReference type="Rhea" id="RHEA-COMP:11689"/>
        <dbReference type="Rhea" id="RHEA-COMP:19720"/>
        <dbReference type="ChEBI" id="CHEBI:15378"/>
        <dbReference type="ChEBI" id="CHEBI:57812"/>
        <dbReference type="ChEBI" id="CHEBI:60377"/>
        <dbReference type="ChEBI" id="CHEBI:87075"/>
        <dbReference type="ChEBI" id="CHEBI:231970"/>
    </reaction>
    <physiologicalReaction direction="left-to-right" evidence="16">
        <dbReference type="Rhea" id="RHEA:81644"/>
    </physiologicalReaction>
</comment>
<dbReference type="AGR" id="Xenbase:XB-GENE-22169398"/>
<evidence type="ECO:0000256" key="7">
    <source>
        <dbReference type="ARBA" id="ARBA00022968"/>
    </source>
</evidence>
<keyword evidence="5" id="KW-0808">Transferase</keyword>
<evidence type="ECO:0000256" key="8">
    <source>
        <dbReference type="ARBA" id="ARBA00022989"/>
    </source>
</evidence>
<evidence type="ECO:0000313" key="17">
    <source>
        <dbReference type="Proteomes" id="UP000186698"/>
    </source>
</evidence>
<evidence type="ECO:0000256" key="1">
    <source>
        <dbReference type="ARBA" id="ARBA00004323"/>
    </source>
</evidence>
<dbReference type="PaxDb" id="8355-A0A1L8EM77"/>
<dbReference type="InterPro" id="IPR001675">
    <property type="entry name" value="Glyco_trans_29"/>
</dbReference>
<dbReference type="CDD" id="cd23974">
    <property type="entry name" value="GT29_ST6GALNAC2L"/>
    <property type="match status" value="1"/>
</dbReference>
<organism evidence="17 18">
    <name type="scientific">Xenopus laevis</name>
    <name type="common">African clawed frog</name>
    <dbReference type="NCBI Taxonomy" id="8355"/>
    <lineage>
        <taxon>Eukaryota</taxon>
        <taxon>Metazoa</taxon>
        <taxon>Chordata</taxon>
        <taxon>Craniata</taxon>
        <taxon>Vertebrata</taxon>
        <taxon>Euteleostomi</taxon>
        <taxon>Amphibia</taxon>
        <taxon>Batrachia</taxon>
        <taxon>Anura</taxon>
        <taxon>Pipoidea</taxon>
        <taxon>Pipidae</taxon>
        <taxon>Xenopodinae</taxon>
        <taxon>Xenopus</taxon>
        <taxon>Xenopus</taxon>
    </lineage>
</organism>
<dbReference type="GeneID" id="108702706"/>
<name>A0A1L8EM77_XENLA</name>
<dbReference type="AlphaFoldDB" id="A0A1L8EM77"/>
<evidence type="ECO:0000256" key="16">
    <source>
        <dbReference type="ARBA" id="ARBA00052285"/>
    </source>
</evidence>
<keyword evidence="12" id="KW-0325">Glycoprotein</keyword>
<keyword evidence="7" id="KW-0735">Signal-anchor</keyword>
<evidence type="ECO:0000256" key="13">
    <source>
        <dbReference type="ARBA" id="ARBA00036348"/>
    </source>
</evidence>
<evidence type="ECO:0000256" key="2">
    <source>
        <dbReference type="ARBA" id="ARBA00004922"/>
    </source>
</evidence>
<dbReference type="Gene3D" id="3.90.1480.20">
    <property type="entry name" value="Glycosyl transferase family 29"/>
    <property type="match status" value="1"/>
</dbReference>
<keyword evidence="4" id="KW-0328">Glycosyltransferase</keyword>